<keyword evidence="2" id="KW-1185">Reference proteome</keyword>
<organism evidence="1 2">
    <name type="scientific">Rhizopus stolonifer</name>
    <name type="common">Rhizopus nigricans</name>
    <dbReference type="NCBI Taxonomy" id="4846"/>
    <lineage>
        <taxon>Eukaryota</taxon>
        <taxon>Fungi</taxon>
        <taxon>Fungi incertae sedis</taxon>
        <taxon>Mucoromycota</taxon>
        <taxon>Mucoromycotina</taxon>
        <taxon>Mucoromycetes</taxon>
        <taxon>Mucorales</taxon>
        <taxon>Mucorineae</taxon>
        <taxon>Rhizopodaceae</taxon>
        <taxon>Rhizopus</taxon>
    </lineage>
</organism>
<dbReference type="EMBL" id="PJQM01000282">
    <property type="protein sequence ID" value="RCI05872.1"/>
    <property type="molecule type" value="Genomic_DNA"/>
</dbReference>
<evidence type="ECO:0000313" key="1">
    <source>
        <dbReference type="EMBL" id="RCI05872.1"/>
    </source>
</evidence>
<gene>
    <name evidence="1" type="ORF">CU098_013356</name>
</gene>
<reference evidence="1 2" key="1">
    <citation type="journal article" date="2018" name="G3 (Bethesda)">
        <title>Phylogenetic and Phylogenomic Definition of Rhizopus Species.</title>
        <authorList>
            <person name="Gryganskyi A.P."/>
            <person name="Golan J."/>
            <person name="Dolatabadi S."/>
            <person name="Mondo S."/>
            <person name="Robb S."/>
            <person name="Idnurm A."/>
            <person name="Muszewska A."/>
            <person name="Steczkiewicz K."/>
            <person name="Masonjones S."/>
            <person name="Liao H.L."/>
            <person name="Gajdeczka M.T."/>
            <person name="Anike F."/>
            <person name="Vuek A."/>
            <person name="Anishchenko I.M."/>
            <person name="Voigt K."/>
            <person name="de Hoog G.S."/>
            <person name="Smith M.E."/>
            <person name="Heitman J."/>
            <person name="Vilgalys R."/>
            <person name="Stajich J.E."/>
        </authorList>
    </citation>
    <scope>NUCLEOTIDE SEQUENCE [LARGE SCALE GENOMIC DNA]</scope>
    <source>
        <strain evidence="1 2">LSU 92-RS-03</strain>
    </source>
</reference>
<accession>A0A367KVG3</accession>
<evidence type="ECO:0000313" key="2">
    <source>
        <dbReference type="Proteomes" id="UP000253551"/>
    </source>
</evidence>
<name>A0A367KVG3_RHIST</name>
<dbReference type="OrthoDB" id="2253208at2759"/>
<proteinExistence type="predicted"/>
<dbReference type="AlphaFoldDB" id="A0A367KVG3"/>
<dbReference type="Proteomes" id="UP000253551">
    <property type="component" value="Unassembled WGS sequence"/>
</dbReference>
<protein>
    <submittedName>
        <fullName evidence="1">Uncharacterized protein</fullName>
    </submittedName>
</protein>
<sequence length="244" mass="27722">MQSATCVVPPNTPTIDDDCLSLIIQKTDLCFSSNKTFASKETLNEFNKINADHDNNRPLKSIPGAFNFYNEFLKLDDDDLIDKVANLPYEQNLFNKFMKFALMDYAINCERITPVPINDERTIFSENIVPLFKYFGNITKAISFRCLTKHELQGRKKDRDSAAVVFYMNRNKGDTRLTDGIGSASFDSNFIVIESSGYNTTQSIPLTQEDLVKNLASATDILLGVMCKIEQPGKQWNVARLRFR</sequence>
<comment type="caution">
    <text evidence="1">The sequence shown here is derived from an EMBL/GenBank/DDBJ whole genome shotgun (WGS) entry which is preliminary data.</text>
</comment>